<feature type="transmembrane region" description="Helical" evidence="8">
    <location>
        <begin position="162"/>
        <end position="185"/>
    </location>
</feature>
<comment type="subcellular location">
    <subcellularLocation>
        <location evidence="1 8">Cell membrane</location>
        <topology evidence="1 8">Multi-pass membrane protein</topology>
    </subcellularLocation>
</comment>
<feature type="transmembrane region" description="Helical" evidence="8">
    <location>
        <begin position="33"/>
        <end position="52"/>
    </location>
</feature>
<dbReference type="PANTHER" id="PTHR33573:SF64">
    <property type="entry name" value="CASP-LIKE PROTEIN 2B1"/>
    <property type="match status" value="1"/>
</dbReference>
<evidence type="ECO:0000256" key="3">
    <source>
        <dbReference type="ARBA" id="ARBA00011489"/>
    </source>
</evidence>
<keyword evidence="5 8" id="KW-0812">Transmembrane</keyword>
<reference evidence="11" key="1">
    <citation type="submission" date="2025-08" db="UniProtKB">
        <authorList>
            <consortium name="RefSeq"/>
        </authorList>
    </citation>
    <scope>IDENTIFICATION</scope>
</reference>
<proteinExistence type="inferred from homology"/>
<dbReference type="AlphaFoldDB" id="A0AB40CNC9"/>
<keyword evidence="7 8" id="KW-0472">Membrane</keyword>
<name>A0AB40CNC9_DIOCR</name>
<dbReference type="GO" id="GO:0005886">
    <property type="term" value="C:plasma membrane"/>
    <property type="evidence" value="ECO:0007669"/>
    <property type="project" value="UniProtKB-SubCell"/>
</dbReference>
<dbReference type="RefSeq" id="XP_039140296.1">
    <property type="nucleotide sequence ID" value="XM_039284362.1"/>
</dbReference>
<dbReference type="InterPro" id="IPR006702">
    <property type="entry name" value="CASP_dom"/>
</dbReference>
<organism evidence="10 11">
    <name type="scientific">Dioscorea cayennensis subsp. rotundata</name>
    <name type="common">White Guinea yam</name>
    <name type="synonym">Dioscorea rotundata</name>
    <dbReference type="NCBI Taxonomy" id="55577"/>
    <lineage>
        <taxon>Eukaryota</taxon>
        <taxon>Viridiplantae</taxon>
        <taxon>Streptophyta</taxon>
        <taxon>Embryophyta</taxon>
        <taxon>Tracheophyta</taxon>
        <taxon>Spermatophyta</taxon>
        <taxon>Magnoliopsida</taxon>
        <taxon>Liliopsida</taxon>
        <taxon>Dioscoreales</taxon>
        <taxon>Dioscoreaceae</taxon>
        <taxon>Dioscorea</taxon>
    </lineage>
</organism>
<evidence type="ECO:0000256" key="6">
    <source>
        <dbReference type="ARBA" id="ARBA00022989"/>
    </source>
</evidence>
<dbReference type="PANTHER" id="PTHR33573">
    <property type="entry name" value="CASP-LIKE PROTEIN 4A4"/>
    <property type="match status" value="1"/>
</dbReference>
<dbReference type="NCBIfam" id="TIGR01569">
    <property type="entry name" value="A_tha_TIGR01569"/>
    <property type="match status" value="1"/>
</dbReference>
<comment type="similarity">
    <text evidence="2 8">Belongs to the Casparian strip membrane proteins (CASP) family.</text>
</comment>
<dbReference type="Proteomes" id="UP001515500">
    <property type="component" value="Chromosome 15"/>
</dbReference>
<evidence type="ECO:0000259" key="9">
    <source>
        <dbReference type="Pfam" id="PF04535"/>
    </source>
</evidence>
<evidence type="ECO:0000256" key="2">
    <source>
        <dbReference type="ARBA" id="ARBA00007651"/>
    </source>
</evidence>
<feature type="transmembrane region" description="Helical" evidence="8">
    <location>
        <begin position="120"/>
        <end position="141"/>
    </location>
</feature>
<evidence type="ECO:0000256" key="4">
    <source>
        <dbReference type="ARBA" id="ARBA00022475"/>
    </source>
</evidence>
<keyword evidence="4 8" id="KW-1003">Cell membrane</keyword>
<evidence type="ECO:0000256" key="8">
    <source>
        <dbReference type="RuleBase" id="RU361233"/>
    </source>
</evidence>
<dbReference type="Pfam" id="PF04535">
    <property type="entry name" value="CASP_dom"/>
    <property type="match status" value="1"/>
</dbReference>
<evidence type="ECO:0000313" key="10">
    <source>
        <dbReference type="Proteomes" id="UP001515500"/>
    </source>
</evidence>
<protein>
    <recommendedName>
        <fullName evidence="8">CASP-like protein</fullName>
    </recommendedName>
</protein>
<evidence type="ECO:0000313" key="11">
    <source>
        <dbReference type="RefSeq" id="XP_039140296.1"/>
    </source>
</evidence>
<evidence type="ECO:0000256" key="1">
    <source>
        <dbReference type="ARBA" id="ARBA00004651"/>
    </source>
</evidence>
<evidence type="ECO:0000256" key="7">
    <source>
        <dbReference type="ARBA" id="ARBA00023136"/>
    </source>
</evidence>
<keyword evidence="6 8" id="KW-1133">Transmembrane helix</keyword>
<accession>A0AB40CNC9</accession>
<evidence type="ECO:0000256" key="5">
    <source>
        <dbReference type="ARBA" id="ARBA00022692"/>
    </source>
</evidence>
<dbReference type="InterPro" id="IPR006459">
    <property type="entry name" value="CASP/CASPL"/>
</dbReference>
<sequence length="201" mass="21196">MSLGVGVSPGNVAVHHGVGSLKSMDRKVKVAEVALRCLILVLGVLVASLVATDTQVKKIFSIEKKAKFTEMKALVFLVIANGIAAGYSLIQAIRCVVSAVKGSVLFSKPLAWVIFSFDQVLAYVCLAAVAAAAQSAVLGEFGQTELEWMSICNMYGKFCNQVGEGIVVALVVSISMVSISCLSAFNLFRLYGKNKGTAGDI</sequence>
<gene>
    <name evidence="11" type="primary">LOC120277497</name>
</gene>
<comment type="subunit">
    <text evidence="3 8">Homodimer and heterodimers.</text>
</comment>
<keyword evidence="10" id="KW-1185">Reference proteome</keyword>
<feature type="domain" description="Casparian strip membrane protein" evidence="9">
    <location>
        <begin position="26"/>
        <end position="174"/>
    </location>
</feature>
<feature type="transmembrane region" description="Helical" evidence="8">
    <location>
        <begin position="73"/>
        <end position="100"/>
    </location>
</feature>
<dbReference type="GeneID" id="120277497"/>